<evidence type="ECO:0000256" key="4">
    <source>
        <dbReference type="ARBA" id="ARBA00023136"/>
    </source>
</evidence>
<dbReference type="PROSITE" id="PS50928">
    <property type="entry name" value="ABC_TM1"/>
    <property type="match status" value="1"/>
</dbReference>
<dbReference type="InterPro" id="IPR000515">
    <property type="entry name" value="MetI-like"/>
</dbReference>
<evidence type="ECO:0000256" key="1">
    <source>
        <dbReference type="ARBA" id="ARBA00004141"/>
    </source>
</evidence>
<evidence type="ECO:0000256" key="3">
    <source>
        <dbReference type="ARBA" id="ARBA00022989"/>
    </source>
</evidence>
<protein>
    <submittedName>
        <fullName evidence="7">ABC transporter permease</fullName>
    </submittedName>
</protein>
<proteinExistence type="predicted"/>
<feature type="transmembrane region" description="Helical" evidence="5">
    <location>
        <begin position="14"/>
        <end position="35"/>
    </location>
</feature>
<keyword evidence="8" id="KW-1185">Reference proteome</keyword>
<comment type="caution">
    <text evidence="7">The sequence shown here is derived from an EMBL/GenBank/DDBJ whole genome shotgun (WGS) entry which is preliminary data.</text>
</comment>
<dbReference type="Proteomes" id="UP001589830">
    <property type="component" value="Unassembled WGS sequence"/>
</dbReference>
<feature type="domain" description="ABC transmembrane type-1" evidence="6">
    <location>
        <begin position="10"/>
        <end position="204"/>
    </location>
</feature>
<keyword evidence="4 5" id="KW-0472">Membrane</keyword>
<sequence>METAELLEITLRSLLVAGAATLLAALPAVPLGLWLALKGGGLLGRALLYAGMALPSVVVGLFLYLLLSRSGPLGGLGLLYTPYAMVLAEAVLAFPLIAAFVLSGARGRVEEVRLLVRSLGGKEAQVLPTLFWESRRTLAAALAAGFGGAISEVGAATLVGGDIRHHTRVLTTAIVVETRKGEVEAALALGMVLLGVAFLVTGLLLVLERE</sequence>
<feature type="transmembrane region" description="Helical" evidence="5">
    <location>
        <begin position="79"/>
        <end position="103"/>
    </location>
</feature>
<dbReference type="SUPFAM" id="SSF161098">
    <property type="entry name" value="MetI-like"/>
    <property type="match status" value="1"/>
</dbReference>
<gene>
    <name evidence="7" type="ORF">ACFFFP_02910</name>
</gene>
<dbReference type="PANTHER" id="PTHR43632">
    <property type="entry name" value="PERMEASE COMPONENT OF TUNGSTATE ABC TRANSPORTER"/>
    <property type="match status" value="1"/>
</dbReference>
<dbReference type="RefSeq" id="WP_188847784.1">
    <property type="nucleotide sequence ID" value="NZ_BMPJ01000021.1"/>
</dbReference>
<dbReference type="EMBL" id="JBHLTW010000007">
    <property type="protein sequence ID" value="MFC0595132.1"/>
    <property type="molecule type" value="Genomic_DNA"/>
</dbReference>
<feature type="transmembrane region" description="Helical" evidence="5">
    <location>
        <begin position="186"/>
        <end position="207"/>
    </location>
</feature>
<evidence type="ECO:0000313" key="8">
    <source>
        <dbReference type="Proteomes" id="UP001589830"/>
    </source>
</evidence>
<dbReference type="PANTHER" id="PTHR43632:SF1">
    <property type="entry name" value="PERMEASE COMPONENT OF TUNGSTATE ABC TRANSPORTER"/>
    <property type="match status" value="1"/>
</dbReference>
<reference evidence="7 8" key="1">
    <citation type="submission" date="2024-09" db="EMBL/GenBank/DDBJ databases">
        <authorList>
            <person name="Sun Q."/>
            <person name="Mori K."/>
        </authorList>
    </citation>
    <scope>NUCLEOTIDE SEQUENCE [LARGE SCALE GENOMIC DNA]</scope>
    <source>
        <strain evidence="7 8">NCAIM B.02340</strain>
    </source>
</reference>
<feature type="transmembrane region" description="Helical" evidence="5">
    <location>
        <begin position="47"/>
        <end position="67"/>
    </location>
</feature>
<name>A0ABV6PZ73_9DEIN</name>
<comment type="subcellular location">
    <subcellularLocation>
        <location evidence="1">Membrane</location>
        <topology evidence="1">Multi-pass membrane protein</topology>
    </subcellularLocation>
</comment>
<evidence type="ECO:0000313" key="7">
    <source>
        <dbReference type="EMBL" id="MFC0595132.1"/>
    </source>
</evidence>
<keyword evidence="3 5" id="KW-1133">Transmembrane helix</keyword>
<dbReference type="NCBIfam" id="NF038017">
    <property type="entry name" value="ABC_perm1"/>
    <property type="match status" value="1"/>
</dbReference>
<dbReference type="InterPro" id="IPR049783">
    <property type="entry name" value="ABC_perm_TupB-like"/>
</dbReference>
<dbReference type="InterPro" id="IPR035906">
    <property type="entry name" value="MetI-like_sf"/>
</dbReference>
<organism evidence="7 8">
    <name type="scientific">Thermus composti</name>
    <dbReference type="NCBI Taxonomy" id="532059"/>
    <lineage>
        <taxon>Bacteria</taxon>
        <taxon>Thermotogati</taxon>
        <taxon>Deinococcota</taxon>
        <taxon>Deinococci</taxon>
        <taxon>Thermales</taxon>
        <taxon>Thermaceae</taxon>
        <taxon>Thermus</taxon>
    </lineage>
</organism>
<dbReference type="Gene3D" id="1.10.3720.10">
    <property type="entry name" value="MetI-like"/>
    <property type="match status" value="1"/>
</dbReference>
<accession>A0ABV6PZ73</accession>
<evidence type="ECO:0000256" key="5">
    <source>
        <dbReference type="SAM" id="Phobius"/>
    </source>
</evidence>
<evidence type="ECO:0000256" key="2">
    <source>
        <dbReference type="ARBA" id="ARBA00022692"/>
    </source>
</evidence>
<keyword evidence="2 5" id="KW-0812">Transmembrane</keyword>
<evidence type="ECO:0000259" key="6">
    <source>
        <dbReference type="PROSITE" id="PS50928"/>
    </source>
</evidence>